<reference evidence="1 2" key="1">
    <citation type="submission" date="2019-03" db="EMBL/GenBank/DDBJ databases">
        <title>Genomics of glacier-inhabiting Cryobacterium strains.</title>
        <authorList>
            <person name="Liu Q."/>
            <person name="Xin Y.-H."/>
        </authorList>
    </citation>
    <scope>NUCLEOTIDE SEQUENCE [LARGE SCALE GENOMIC DNA]</scope>
    <source>
        <strain evidence="1 2">MDB2-B</strain>
    </source>
</reference>
<evidence type="ECO:0000313" key="1">
    <source>
        <dbReference type="EMBL" id="TFB82597.1"/>
    </source>
</evidence>
<dbReference type="InterPro" id="IPR029044">
    <property type="entry name" value="Nucleotide-diphossugar_trans"/>
</dbReference>
<comment type="caution">
    <text evidence="1">The sequence shown here is derived from an EMBL/GenBank/DDBJ whole genome shotgun (WGS) entry which is preliminary data.</text>
</comment>
<dbReference type="Proteomes" id="UP000297608">
    <property type="component" value="Unassembled WGS sequence"/>
</dbReference>
<dbReference type="Gene3D" id="3.90.550.10">
    <property type="entry name" value="Spore Coat Polysaccharide Biosynthesis Protein SpsA, Chain A"/>
    <property type="match status" value="1"/>
</dbReference>
<dbReference type="Pfam" id="PF13641">
    <property type="entry name" value="Glyco_tranf_2_3"/>
    <property type="match status" value="1"/>
</dbReference>
<protein>
    <submittedName>
        <fullName evidence="1">Glycosyltransferase family 2 protein</fullName>
    </submittedName>
</protein>
<dbReference type="EMBL" id="SOFG01000027">
    <property type="protein sequence ID" value="TFB82597.1"/>
    <property type="molecule type" value="Genomic_DNA"/>
</dbReference>
<dbReference type="PANTHER" id="PTHR43179:SF7">
    <property type="entry name" value="RHAMNOSYLTRANSFERASE WBBL"/>
    <property type="match status" value="1"/>
</dbReference>
<accession>A0ABY2I9Z0</accession>
<sequence length="296" mass="31633">MSTAPTPSPEAARVAVVTVSYGSEVVLAPFLSSLSTAASTPLHIVVADNKPAGDSKSVSSIALAAGAIYLPLSANRGYGHAINAAVAGLPPEIDWVVVSNPDVVANSSAIDRLLAVARSDSGIAAVGPRILEADGTVYPSARAIPSLRSGVGHALFANIWPGNPWTRRYRVETDQVLVQRDAGWLSGAFLIIRRSVLDELRGFDESYFMYFEDVDLGFRIGKLGLRNVYVPSAVVVHTGAHSTQGGESARMVRAHHESAKRFLFKRYPGPLLWPVRVALAAGLDIRARLAERRSSR</sequence>
<dbReference type="SUPFAM" id="SSF53448">
    <property type="entry name" value="Nucleotide-diphospho-sugar transferases"/>
    <property type="match status" value="1"/>
</dbReference>
<proteinExistence type="predicted"/>
<dbReference type="PANTHER" id="PTHR43179">
    <property type="entry name" value="RHAMNOSYLTRANSFERASE WBBL"/>
    <property type="match status" value="1"/>
</dbReference>
<keyword evidence="2" id="KW-1185">Reference proteome</keyword>
<gene>
    <name evidence="1" type="ORF">E3O44_19035</name>
</gene>
<organism evidence="1 2">
    <name type="scientific">Cryobacterium algoricola</name>
    <dbReference type="NCBI Taxonomy" id="1259183"/>
    <lineage>
        <taxon>Bacteria</taxon>
        <taxon>Bacillati</taxon>
        <taxon>Actinomycetota</taxon>
        <taxon>Actinomycetes</taxon>
        <taxon>Micrococcales</taxon>
        <taxon>Microbacteriaceae</taxon>
        <taxon>Cryobacterium</taxon>
    </lineage>
</organism>
<dbReference type="CDD" id="cd04186">
    <property type="entry name" value="GT_2_like_c"/>
    <property type="match status" value="1"/>
</dbReference>
<evidence type="ECO:0000313" key="2">
    <source>
        <dbReference type="Proteomes" id="UP000297608"/>
    </source>
</evidence>
<name>A0ABY2I9Z0_9MICO</name>